<gene>
    <name evidence="2" type="ORF">U14_01828</name>
</gene>
<dbReference type="Pfam" id="PF04392">
    <property type="entry name" value="ABC_sub_bind"/>
    <property type="match status" value="1"/>
</dbReference>
<feature type="chain" id="PRO_5006631587" evidence="1">
    <location>
        <begin position="28"/>
        <end position="331"/>
    </location>
</feature>
<name>A0A0S6VYM3_9BACT</name>
<organism evidence="2">
    <name type="scientific">Candidatus Moduliflexus flocculans</name>
    <dbReference type="NCBI Taxonomy" id="1499966"/>
    <lineage>
        <taxon>Bacteria</taxon>
        <taxon>Candidatus Moduliflexota</taxon>
        <taxon>Candidatus Moduliflexia</taxon>
        <taxon>Candidatus Moduliflexales</taxon>
        <taxon>Candidatus Moduliflexaceae</taxon>
    </lineage>
</organism>
<dbReference type="InterPro" id="IPR007487">
    <property type="entry name" value="ABC_transpt-TYRBP-like"/>
</dbReference>
<proteinExistence type="predicted"/>
<keyword evidence="3" id="KW-1185">Reference proteome</keyword>
<feature type="signal peptide" evidence="1">
    <location>
        <begin position="1"/>
        <end position="27"/>
    </location>
</feature>
<evidence type="ECO:0000256" key="1">
    <source>
        <dbReference type="SAM" id="SignalP"/>
    </source>
</evidence>
<dbReference type="AlphaFoldDB" id="A0A0S6VYM3"/>
<evidence type="ECO:0000313" key="2">
    <source>
        <dbReference type="EMBL" id="GAK50595.1"/>
    </source>
</evidence>
<dbReference type="PANTHER" id="PTHR35271:SF1">
    <property type="entry name" value="ABC TRANSPORTER, SUBSTRATE-BINDING LIPOPROTEIN"/>
    <property type="match status" value="1"/>
</dbReference>
<dbReference type="Gene3D" id="3.40.50.2300">
    <property type="match status" value="2"/>
</dbReference>
<dbReference type="HOGENOM" id="CLU_057483_1_0_0"/>
<protein>
    <submittedName>
        <fullName evidence="2">ABC-type uncharacterized transport system periplasmic component-like protein</fullName>
    </submittedName>
</protein>
<dbReference type="EMBL" id="DF820456">
    <property type="protein sequence ID" value="GAK50595.1"/>
    <property type="molecule type" value="Genomic_DNA"/>
</dbReference>
<dbReference type="STRING" id="1499966.U14_01828"/>
<accession>A0A0S6VYM3</accession>
<evidence type="ECO:0000313" key="3">
    <source>
        <dbReference type="Proteomes" id="UP000030700"/>
    </source>
</evidence>
<reference evidence="2" key="1">
    <citation type="journal article" date="2015" name="PeerJ">
        <title>First genomic representation of candidate bacterial phylum KSB3 points to enhanced environmental sensing as a trigger of wastewater bulking.</title>
        <authorList>
            <person name="Sekiguchi Y."/>
            <person name="Ohashi A."/>
            <person name="Parks D.H."/>
            <person name="Yamauchi T."/>
            <person name="Tyson G.W."/>
            <person name="Hugenholtz P."/>
        </authorList>
    </citation>
    <scope>NUCLEOTIDE SEQUENCE [LARGE SCALE GENOMIC DNA]</scope>
</reference>
<sequence>MKKFIFCAIVIVAMSSILLSGVMPAHAAKYKVLVVLSYEEDYLWCQEIKQAVDSVLADSSEIRYFYMDTKKNPDGGPQKAQEAYALYQEFQPDGVITADDNAQSMFVVPFLKDKVKTPVMFAGVNADPAKYGFPASNVSGILERDPIRETLVLAKQLVPTLTNFVALLPDNTTGQALELQMETDKAEYPIAYAGKKVPKTVDELMAMVEELKQTSDTVMYFTFAGMPNAQGEAMADKDLIPMVIEKYGKPVLTQGVIYGGLCAIVKTGNEQGDVAARMLLEAMQGKPVSEIPITQNQFGRRVINVETLKKLGITPSPDVLRGAELVKTTMQ</sequence>
<keyword evidence="1" id="KW-0732">Signal</keyword>
<dbReference type="Proteomes" id="UP000030700">
    <property type="component" value="Unassembled WGS sequence"/>
</dbReference>
<dbReference type="PANTHER" id="PTHR35271">
    <property type="entry name" value="ABC TRANSPORTER, SUBSTRATE-BINDING LIPOPROTEIN-RELATED"/>
    <property type="match status" value="1"/>
</dbReference>